<accession>A0A2W7NM29</accession>
<dbReference type="GO" id="GO:0140359">
    <property type="term" value="F:ABC-type transporter activity"/>
    <property type="evidence" value="ECO:0007669"/>
    <property type="project" value="InterPro"/>
</dbReference>
<name>A0A2W7NM29_9BACT</name>
<evidence type="ECO:0000256" key="1">
    <source>
        <dbReference type="SAM" id="Phobius"/>
    </source>
</evidence>
<dbReference type="GO" id="GO:0005886">
    <property type="term" value="C:plasma membrane"/>
    <property type="evidence" value="ECO:0007669"/>
    <property type="project" value="UniProtKB-SubCell"/>
</dbReference>
<keyword evidence="3" id="KW-1185">Reference proteome</keyword>
<feature type="transmembrane region" description="Helical" evidence="1">
    <location>
        <begin position="220"/>
        <end position="241"/>
    </location>
</feature>
<dbReference type="EMBL" id="QKZK01000001">
    <property type="protein sequence ID" value="PZX20603.1"/>
    <property type="molecule type" value="Genomic_DNA"/>
</dbReference>
<keyword evidence="1" id="KW-0472">Membrane</keyword>
<feature type="transmembrane region" description="Helical" evidence="1">
    <location>
        <begin position="143"/>
        <end position="175"/>
    </location>
</feature>
<gene>
    <name evidence="2" type="ORF">LX69_00023</name>
</gene>
<organism evidence="2 3">
    <name type="scientific">Breznakibacter xylanolyticus</name>
    <dbReference type="NCBI Taxonomy" id="990"/>
    <lineage>
        <taxon>Bacteria</taxon>
        <taxon>Pseudomonadati</taxon>
        <taxon>Bacteroidota</taxon>
        <taxon>Bacteroidia</taxon>
        <taxon>Marinilabiliales</taxon>
        <taxon>Marinilabiliaceae</taxon>
        <taxon>Breznakibacter</taxon>
    </lineage>
</organism>
<dbReference type="Pfam" id="PF12679">
    <property type="entry name" value="ABC2_membrane_2"/>
    <property type="match status" value="1"/>
</dbReference>
<evidence type="ECO:0000313" key="2">
    <source>
        <dbReference type="EMBL" id="PZX20603.1"/>
    </source>
</evidence>
<dbReference type="Proteomes" id="UP000249239">
    <property type="component" value="Unassembled WGS sequence"/>
</dbReference>
<evidence type="ECO:0000313" key="3">
    <source>
        <dbReference type="Proteomes" id="UP000249239"/>
    </source>
</evidence>
<reference evidence="2 3" key="1">
    <citation type="submission" date="2018-06" db="EMBL/GenBank/DDBJ databases">
        <title>Genomic Encyclopedia of Archaeal and Bacterial Type Strains, Phase II (KMG-II): from individual species to whole genera.</title>
        <authorList>
            <person name="Goeker M."/>
        </authorList>
    </citation>
    <scope>NUCLEOTIDE SEQUENCE [LARGE SCALE GENOMIC DNA]</scope>
    <source>
        <strain evidence="2 3">DSM 6779</strain>
    </source>
</reference>
<proteinExistence type="predicted"/>
<dbReference type="AlphaFoldDB" id="A0A2W7NM29"/>
<dbReference type="PANTHER" id="PTHR43471">
    <property type="entry name" value="ABC TRANSPORTER PERMEASE"/>
    <property type="match status" value="1"/>
</dbReference>
<keyword evidence="1" id="KW-0812">Transmembrane</keyword>
<sequence>MLIKQLREPITRIAQCMPGLSPQNKTERFTRHPFWVMVDKEMMDHIRSWRFMILVAIVVLTCLGASYTALLNIAKAVKPGDADEAFLFLNLFTVSDGTLPSFVVFMGFLGPLLGIGMGFDAINSEQSRGTLSRILSQPIHRDYLINAKFVAALMVIALLVFVMGYLVAGAGLIAIGIPPTFEEFMRINLFLMLSVVYIAFWLNLSVLFSIRFRQAATSALSGIAVWLFFNLFYPLMLNIVLKPFTPSAYASPKSIYLFERSRYLLSQLMPNELFNEATSTLLMPTVRSVGPLTMQQVEGALPGPLPLGQSALLVWPQITGLLAATLICFALSYYLFVRREIRGRS</sequence>
<protein>
    <submittedName>
        <fullName evidence="2">ABC-2 type transport system permease protein</fullName>
    </submittedName>
</protein>
<feature type="transmembrane region" description="Helical" evidence="1">
    <location>
        <begin position="99"/>
        <end position="122"/>
    </location>
</feature>
<dbReference type="PANTHER" id="PTHR43471:SF14">
    <property type="entry name" value="ABC-2 TYPE TRANSPORT SYSTEM PERMEASE PROTEIN"/>
    <property type="match status" value="1"/>
</dbReference>
<feature type="transmembrane region" description="Helical" evidence="1">
    <location>
        <begin position="51"/>
        <end position="70"/>
    </location>
</feature>
<feature type="transmembrane region" description="Helical" evidence="1">
    <location>
        <begin position="187"/>
        <end position="208"/>
    </location>
</feature>
<comment type="caution">
    <text evidence="2">The sequence shown here is derived from an EMBL/GenBank/DDBJ whole genome shotgun (WGS) entry which is preliminary data.</text>
</comment>
<feature type="transmembrane region" description="Helical" evidence="1">
    <location>
        <begin position="314"/>
        <end position="336"/>
    </location>
</feature>
<keyword evidence="1" id="KW-1133">Transmembrane helix</keyword>